<name>D3B551_HETP5</name>
<comment type="caution">
    <text evidence="1">The sequence shown here is derived from an EMBL/GenBank/DDBJ whole genome shotgun (WGS) entry which is preliminary data.</text>
</comment>
<dbReference type="Proteomes" id="UP000001396">
    <property type="component" value="Unassembled WGS sequence"/>
</dbReference>
<protein>
    <submittedName>
        <fullName evidence="1">Uncharacterized protein</fullName>
    </submittedName>
</protein>
<accession>D3B551</accession>
<reference evidence="1 2" key="1">
    <citation type="journal article" date="2011" name="Genome Res.">
        <title>Phylogeny-wide analysis of social amoeba genomes highlights ancient origins for complex intercellular communication.</title>
        <authorList>
            <person name="Heidel A.J."/>
            <person name="Lawal H.M."/>
            <person name="Felder M."/>
            <person name="Schilde C."/>
            <person name="Helps N.R."/>
            <person name="Tunggal B."/>
            <person name="Rivero F."/>
            <person name="John U."/>
            <person name="Schleicher M."/>
            <person name="Eichinger L."/>
            <person name="Platzer M."/>
            <person name="Noegel A.A."/>
            <person name="Schaap P."/>
            <person name="Gloeckner G."/>
        </authorList>
    </citation>
    <scope>NUCLEOTIDE SEQUENCE [LARGE SCALE GENOMIC DNA]</scope>
    <source>
        <strain evidence="2">ATCC 26659 / Pp 5 / PN500</strain>
    </source>
</reference>
<dbReference type="InParanoid" id="D3B551"/>
<dbReference type="GeneID" id="31359049"/>
<sequence length="152" mass="17634">MEIASSTMNIDVVRFVYENKYRDLTRISSNVSFYGLLMTLSIEFVEILLTNNVYNYSQQAFIDFTLQLTQMNPEKLTWDHLQMFNYIHNRFESKSSMSSLSLSLSSSSSSSTNQKSVMDFCCEAINLFDESPQDQFVLLQVYSSALSFQDRR</sequence>
<dbReference type="AlphaFoldDB" id="D3B551"/>
<organism evidence="1 2">
    <name type="scientific">Heterostelium pallidum (strain ATCC 26659 / Pp 5 / PN500)</name>
    <name type="common">Cellular slime mold</name>
    <name type="synonym">Polysphondylium pallidum</name>
    <dbReference type="NCBI Taxonomy" id="670386"/>
    <lineage>
        <taxon>Eukaryota</taxon>
        <taxon>Amoebozoa</taxon>
        <taxon>Evosea</taxon>
        <taxon>Eumycetozoa</taxon>
        <taxon>Dictyostelia</taxon>
        <taxon>Acytosteliales</taxon>
        <taxon>Acytosteliaceae</taxon>
        <taxon>Heterostelium</taxon>
    </lineage>
</organism>
<dbReference type="RefSeq" id="XP_020435533.1">
    <property type="nucleotide sequence ID" value="XM_020574491.1"/>
</dbReference>
<gene>
    <name evidence="1" type="ORF">PPL_03562</name>
</gene>
<dbReference type="EMBL" id="ADBJ01000015">
    <property type="protein sequence ID" value="EFA83416.1"/>
    <property type="molecule type" value="Genomic_DNA"/>
</dbReference>
<proteinExistence type="predicted"/>
<keyword evidence="2" id="KW-1185">Reference proteome</keyword>
<evidence type="ECO:0000313" key="1">
    <source>
        <dbReference type="EMBL" id="EFA83416.1"/>
    </source>
</evidence>
<evidence type="ECO:0000313" key="2">
    <source>
        <dbReference type="Proteomes" id="UP000001396"/>
    </source>
</evidence>